<protein>
    <recommendedName>
        <fullName evidence="3">Sterile alpha motif domain-containing protein 9-like</fullName>
    </recommendedName>
</protein>
<comment type="caution">
    <text evidence="1">The sequence shown here is derived from an EMBL/GenBank/DDBJ whole genome shotgun (WGS) entry which is preliminary data.</text>
</comment>
<keyword evidence="2" id="KW-1185">Reference proteome</keyword>
<proteinExistence type="predicted"/>
<dbReference type="EMBL" id="CAWYQH010000057">
    <property type="protein sequence ID" value="CAK8679257.1"/>
    <property type="molecule type" value="Genomic_DNA"/>
</dbReference>
<evidence type="ECO:0008006" key="3">
    <source>
        <dbReference type="Google" id="ProtNLM"/>
    </source>
</evidence>
<dbReference type="PANTHER" id="PTHR16155:SF19">
    <property type="entry name" value="DED DOMAIN-CONTAINING PROTEIN"/>
    <property type="match status" value="1"/>
</dbReference>
<evidence type="ECO:0000313" key="2">
    <source>
        <dbReference type="Proteomes" id="UP001642483"/>
    </source>
</evidence>
<dbReference type="SUPFAM" id="SSF48452">
    <property type="entry name" value="TPR-like"/>
    <property type="match status" value="1"/>
</dbReference>
<reference evidence="1 2" key="1">
    <citation type="submission" date="2024-02" db="EMBL/GenBank/DDBJ databases">
        <authorList>
            <person name="Daric V."/>
            <person name="Darras S."/>
        </authorList>
    </citation>
    <scope>NUCLEOTIDE SEQUENCE [LARGE SCALE GENOMIC DNA]</scope>
</reference>
<dbReference type="InterPro" id="IPR011990">
    <property type="entry name" value="TPR-like_helical_dom_sf"/>
</dbReference>
<dbReference type="PANTHER" id="PTHR16155">
    <property type="entry name" value="DED DOMAIN-CONTAINING PROTEIN"/>
    <property type="match status" value="1"/>
</dbReference>
<name>A0ABP0FHW4_CLALP</name>
<gene>
    <name evidence="1" type="ORF">CVLEPA_LOCUS9507</name>
</gene>
<accession>A0ABP0FHW4</accession>
<dbReference type="Proteomes" id="UP001642483">
    <property type="component" value="Unassembled WGS sequence"/>
</dbReference>
<dbReference type="Gene3D" id="1.25.40.10">
    <property type="entry name" value="Tetratricopeptide repeat domain"/>
    <property type="match status" value="1"/>
</dbReference>
<sequence length="1476" mass="169863">MATSKDEDRLSVTTFTTESSSGITDSDVTIIGTGELIKEVENGLKASGYTVAIPLCGGRLEQENLMSRVRHAKTKVIILTKETAKELQASFEILYQPFLLQIKNTIIFYEKRLPQSKIRQTLRHFLRLKLPSTSSELMQHIAEFMEAQEHAARINLIEPNDVKNHYVELLIHSILNPTGLTTPASLCVDLVQEKFTAKYGSFTYVYAPGFNSFVNERPGFKISQGLLCQTNDGALHASGWMERTEALRTPSNGSSFYNALLAKNVARIPVDPNNECASAAERKEDNLSNNNRNAPCDTTRTGEWVVESIKQQNLPPKSDEMEWLSNQLKVKDEDPSYFLLCSKLDSGSDLKGVANIPWLKVFDFDRESRNIGLLSGIEKCIKSTRNLTISTSNDVSKPLSECATDWYFPLGFSDRQDTIHDSQPSKWYSSVKNNLENQYLEMNDFCLLKSLPVFLILWYSKNKDTLQCLNLVLLHLYSVIKDPKRVILCTDENPSEILNQFIYKDELLSSVRVIPIQDVCYCLAQAGIPQLPKPGTIYLPRAINDEYPNLTSVEVTDDILWIRQFIELLPIRNLDEVKQKESMDAGKEFVRGGIITWDELAMGNIAVNRDAQKLIYSQIQKHILDERRSLIIKILHAPGGGGTTFARQLLWYLHTEVPCGVVQPSPMLPTTHLVECVEFLFEKTVLPVVLLIDGTSDFEIEQLYGNCNYAIVILHVQRYIGDIKNRYDSVRQTCYLPGSVSQQEAQKLCKVYSTFSPSRKEALKSLTSNCSDEKLHIYEYGLTAFNHEFKGVKNYVNGYMELQNQGFTLQALLPWQKVVAFLSLVMYYGQSGLLKAVFHHLIKPEDRSMYVSFNDLNFSGQQFVIESNGEWKINYYIIAKEILEQILLRSGPKHETSQHLSVEACSNLHELVIDFILMLKEAMKGSSSDRIVKTLADTILRRDYKDMLDINDERKSLSRLLENIPLWENRIKILQELSEAFPDNVEFRAHLGRLHNLNGDFASAQESLKYALELRTKARIGSPDNMRARILHMLGFAFLRRAKSIVNDRHGIQPREVIPDLLHYVKEAIKYFNEGRRYATYNLSYGYIGEVRARLFVAGYVHKHIPGGCLAAFNNTLQNVALSQFIRESHSACDQRLAECQRYTSDAELKKINHYLFSLQKFHQFYKGVTSRLKIWSKFNSNIPMQRSEIASLKMQYNSSENVQAPSLENVNNKRDVDKIIRLYEKTIQEIFFKDLKDVYISLDMHGWLEAIRHPLADDHHELVNVLHIVERWKSRNELGFATFYLYVIYFVLAMYYPGQKLNMEYIDKCKELRQSMKANTNWTLKKLFTQEWLAVHDDLTIRKLVSRNKLGEWDKDKRFWKDPQKIKLLQVCAGTVTRSSHPLRGSIALTIPFQFARHSLEVYFLPIRYGLVGNRYSEQSQRVEFFIGFNYERGAEALSVRKLERSTCKRCRKVKEIITLHQEEKEKCMDCIQQR</sequence>
<organism evidence="1 2">
    <name type="scientific">Clavelina lepadiformis</name>
    <name type="common">Light-bulb sea squirt</name>
    <name type="synonym">Ascidia lepadiformis</name>
    <dbReference type="NCBI Taxonomy" id="159417"/>
    <lineage>
        <taxon>Eukaryota</taxon>
        <taxon>Metazoa</taxon>
        <taxon>Chordata</taxon>
        <taxon>Tunicata</taxon>
        <taxon>Ascidiacea</taxon>
        <taxon>Aplousobranchia</taxon>
        <taxon>Clavelinidae</taxon>
        <taxon>Clavelina</taxon>
    </lineage>
</organism>
<evidence type="ECO:0000313" key="1">
    <source>
        <dbReference type="EMBL" id="CAK8679257.1"/>
    </source>
</evidence>